<evidence type="ECO:0000313" key="2">
    <source>
        <dbReference type="Proteomes" id="UP000824044"/>
    </source>
</evidence>
<name>A0A9D2DYK2_9FIRM</name>
<proteinExistence type="predicted"/>
<dbReference type="EMBL" id="DXBS01000152">
    <property type="protein sequence ID" value="HIZ25436.1"/>
    <property type="molecule type" value="Genomic_DNA"/>
</dbReference>
<protein>
    <submittedName>
        <fullName evidence="1">Uncharacterized protein</fullName>
    </submittedName>
</protein>
<comment type="caution">
    <text evidence="1">The sequence shown here is derived from an EMBL/GenBank/DDBJ whole genome shotgun (WGS) entry which is preliminary data.</text>
</comment>
<dbReference type="Proteomes" id="UP000824044">
    <property type="component" value="Unassembled WGS sequence"/>
</dbReference>
<gene>
    <name evidence="1" type="ORF">H9812_08250</name>
</gene>
<accession>A0A9D2DYK2</accession>
<evidence type="ECO:0000313" key="1">
    <source>
        <dbReference type="EMBL" id="HIZ25436.1"/>
    </source>
</evidence>
<reference evidence="1" key="2">
    <citation type="submission" date="2021-04" db="EMBL/GenBank/DDBJ databases">
        <authorList>
            <person name="Gilroy R."/>
        </authorList>
    </citation>
    <scope>NUCLEOTIDE SEQUENCE</scope>
    <source>
        <strain evidence="1">CHK33-5263</strain>
    </source>
</reference>
<dbReference type="AlphaFoldDB" id="A0A9D2DYK2"/>
<organism evidence="1 2">
    <name type="scientific">Candidatus Gallimonas intestinigallinarum</name>
    <dbReference type="NCBI Taxonomy" id="2838604"/>
    <lineage>
        <taxon>Bacteria</taxon>
        <taxon>Bacillati</taxon>
        <taxon>Bacillota</taxon>
        <taxon>Clostridia</taxon>
        <taxon>Candidatus Gallimonas</taxon>
    </lineage>
</organism>
<reference evidence="1" key="1">
    <citation type="journal article" date="2021" name="PeerJ">
        <title>Extensive microbial diversity within the chicken gut microbiome revealed by metagenomics and culture.</title>
        <authorList>
            <person name="Gilroy R."/>
            <person name="Ravi A."/>
            <person name="Getino M."/>
            <person name="Pursley I."/>
            <person name="Horton D.L."/>
            <person name="Alikhan N.F."/>
            <person name="Baker D."/>
            <person name="Gharbi K."/>
            <person name="Hall N."/>
            <person name="Watson M."/>
            <person name="Adriaenssens E.M."/>
            <person name="Foster-Nyarko E."/>
            <person name="Jarju S."/>
            <person name="Secka A."/>
            <person name="Antonio M."/>
            <person name="Oren A."/>
            <person name="Chaudhuri R.R."/>
            <person name="La Ragione R."/>
            <person name="Hildebrand F."/>
            <person name="Pallen M.J."/>
        </authorList>
    </citation>
    <scope>NUCLEOTIDE SEQUENCE</scope>
    <source>
        <strain evidence="1">CHK33-5263</strain>
    </source>
</reference>
<sequence>MLIGLAFIVLGAVAMPRKPSAASIFLQEMFSKPLSCAVDLCYNGIVPEFRQNSG</sequence>